<protein>
    <submittedName>
        <fullName evidence="1">Uncharacterized protein</fullName>
    </submittedName>
</protein>
<evidence type="ECO:0000313" key="1">
    <source>
        <dbReference type="EMBL" id="KAG8660421.1"/>
    </source>
</evidence>
<gene>
    <name evidence="1" type="ORF">MANES_02G156350v8</name>
</gene>
<dbReference type="EMBL" id="CM004388">
    <property type="protein sequence ID" value="KAG8660421.1"/>
    <property type="molecule type" value="Genomic_DNA"/>
</dbReference>
<organism evidence="1 2">
    <name type="scientific">Manihot esculenta</name>
    <name type="common">Cassava</name>
    <name type="synonym">Jatropha manihot</name>
    <dbReference type="NCBI Taxonomy" id="3983"/>
    <lineage>
        <taxon>Eukaryota</taxon>
        <taxon>Viridiplantae</taxon>
        <taxon>Streptophyta</taxon>
        <taxon>Embryophyta</taxon>
        <taxon>Tracheophyta</taxon>
        <taxon>Spermatophyta</taxon>
        <taxon>Magnoliopsida</taxon>
        <taxon>eudicotyledons</taxon>
        <taxon>Gunneridae</taxon>
        <taxon>Pentapetalae</taxon>
        <taxon>rosids</taxon>
        <taxon>fabids</taxon>
        <taxon>Malpighiales</taxon>
        <taxon>Euphorbiaceae</taxon>
        <taxon>Crotonoideae</taxon>
        <taxon>Manihoteae</taxon>
        <taxon>Manihot</taxon>
    </lineage>
</organism>
<comment type="caution">
    <text evidence="1">The sequence shown here is derived from an EMBL/GenBank/DDBJ whole genome shotgun (WGS) entry which is preliminary data.</text>
</comment>
<reference evidence="2" key="1">
    <citation type="journal article" date="2016" name="Nat. Biotechnol.">
        <title>Sequencing wild and cultivated cassava and related species reveals extensive interspecific hybridization and genetic diversity.</title>
        <authorList>
            <person name="Bredeson J.V."/>
            <person name="Lyons J.B."/>
            <person name="Prochnik S.E."/>
            <person name="Wu G.A."/>
            <person name="Ha C.M."/>
            <person name="Edsinger-Gonzales E."/>
            <person name="Grimwood J."/>
            <person name="Schmutz J."/>
            <person name="Rabbi I.Y."/>
            <person name="Egesi C."/>
            <person name="Nauluvula P."/>
            <person name="Lebot V."/>
            <person name="Ndunguru J."/>
            <person name="Mkamilo G."/>
            <person name="Bart R.S."/>
            <person name="Setter T.L."/>
            <person name="Gleadow R.M."/>
            <person name="Kulakow P."/>
            <person name="Ferguson M.E."/>
            <person name="Rounsley S."/>
            <person name="Rokhsar D.S."/>
        </authorList>
    </citation>
    <scope>NUCLEOTIDE SEQUENCE [LARGE SCALE GENOMIC DNA]</scope>
    <source>
        <strain evidence="2">cv. AM560-2</strain>
    </source>
</reference>
<evidence type="ECO:0000313" key="2">
    <source>
        <dbReference type="Proteomes" id="UP000091857"/>
    </source>
</evidence>
<accession>A0ACB7I7P2</accession>
<dbReference type="Proteomes" id="UP000091857">
    <property type="component" value="Chromosome 2"/>
</dbReference>
<name>A0ACB7I7P2_MANES</name>
<keyword evidence="2" id="KW-1185">Reference proteome</keyword>
<proteinExistence type="predicted"/>
<sequence length="202" mass="22582">MTNVSDPPYQQNYSILARPSVDSRLPQLGHHNRKSDQGLDISPYCNSMPSRSRFQQPIHPANLFELQVQSYNSWKNRESLTLSGAHVGGHEGLANQNAGRINNPHILQQSQLFNISETLQNGFLGGHLGKRPSEIGESSPSNQKFSRVESGITQENQGAAWRHQDKLPIQLNLRPARNALYDQGYESVGLPVDPHLRLFALN</sequence>